<evidence type="ECO:0000256" key="22">
    <source>
        <dbReference type="SAM" id="Coils"/>
    </source>
</evidence>
<organism evidence="25 26">
    <name type="scientific">Myodes glareolus</name>
    <name type="common">Bank vole</name>
    <name type="synonym">Clethrionomys glareolus</name>
    <dbReference type="NCBI Taxonomy" id="447135"/>
    <lineage>
        <taxon>Eukaryota</taxon>
        <taxon>Metazoa</taxon>
        <taxon>Chordata</taxon>
        <taxon>Craniata</taxon>
        <taxon>Vertebrata</taxon>
        <taxon>Euteleostomi</taxon>
        <taxon>Mammalia</taxon>
        <taxon>Eutheria</taxon>
        <taxon>Euarchontoglires</taxon>
        <taxon>Glires</taxon>
        <taxon>Rodentia</taxon>
        <taxon>Myomorpha</taxon>
        <taxon>Muroidea</taxon>
        <taxon>Cricetidae</taxon>
        <taxon>Arvicolinae</taxon>
        <taxon>Myodes</taxon>
    </lineage>
</organism>
<keyword evidence="11" id="KW-0347">Helicase</keyword>
<dbReference type="GO" id="GO:0000781">
    <property type="term" value="C:chromosome, telomeric region"/>
    <property type="evidence" value="ECO:0007669"/>
    <property type="project" value="UniProtKB-SubCell"/>
</dbReference>
<dbReference type="CDD" id="cd11726">
    <property type="entry name" value="ADDz_ATRX"/>
    <property type="match status" value="1"/>
</dbReference>
<sequence>MSDDISRASDGMDEQCRWCAEGGNLIGCDFCHNAFCKRCVLHNFGRKELSTILDDSNQWHCYVCDPEPLLKLVNACDSVFENLEELSRENKKMKAEREKDRKEHAHTPKLSPKKFSFHCNGEKAKLDESCSGSLSRGDSALTVPEELLQKTKKLIEITANTNSSYIQFLKQAATHSEMSSSLKLHQLVAFKSVLADIKKNHQALEDALNSEIQALDTVHKEKIAKDFKITDVNSKTNTQKEKSCAREDQHFLNLDAKPKITMIDRKQFLKEDQKSDGSGEHKESRRKDGPQYEATNTSKDLHMDTVSVSSSAPEDIFDSFETATEIQSSTDYLGDSNSGTEPELETSPLKLNSPSKDDRKNKSKITAKVRKELYVKLTPMPLSCSPIQGNECQQVPQEKDFRENDRFVPIFDKFGAIKENSENKLYSGENKVVLLLEDLDLQRPLKTISFRQKAADDLPVSNSNEESKEIINEEKNLSIRKKDKQNSFLTALNNPIPHKVPKAKRARIVDQSSDSDDIQAVLTEVSPMAHCSPDTDINEIRLIHNIQSGKDTNEKKKWKSSTSGSDFGIKKWKSATSSIISKRTCQNFSESSHYDLELEKGKNITSKVGPDRVIKKRVSCVKGCDSWENEKQSKIAVDTNMKERVTTEQGISDNIEVTLGQNFSAAEDSVMTCKRGMELRERSSEAEGNANFPEGKITAKTKEKLEFLKIKTRKNGKSSSSAAAGQFPKTEQNNESSSYKKQNRKATATKGKETLHTEENTVKREQQPESASDATEKFPEGEETGHFLRGKQGSNSDSTDGEKKRKRIKGQLSKNETELSNCAEKLPGKGFCCGSSEDTTSKNGEPGREKKKCIFPGKSLRKRPACLSSDSENYFLRAERCDSVTKRRKRMKLRERRNTNTKGIAKETRSYSSSSDGEESSEDNKNQETQRTPAKRKTGTAKEKQRIFLRTSTKRIVVDHASSPSDNVVGGQYSVGKGSSDEQKIKPLSKSLGLPSHTRFCQSSREDDAFSRSVLVTDDNDDNSDPENRVAKRLLLEEIRVSLFSEEDVSTNDES</sequence>
<gene>
    <name evidence="25" type="ORF">U0070_026007</name>
</gene>
<evidence type="ECO:0000256" key="5">
    <source>
        <dbReference type="ARBA" id="ARBA00016932"/>
    </source>
</evidence>
<evidence type="ECO:0000256" key="18">
    <source>
        <dbReference type="ARBA" id="ARBA00031106"/>
    </source>
</evidence>
<evidence type="ECO:0000256" key="4">
    <source>
        <dbReference type="ARBA" id="ARBA00012551"/>
    </source>
</evidence>
<feature type="compositionally biased region" description="Basic and acidic residues" evidence="23">
    <location>
        <begin position="750"/>
        <end position="767"/>
    </location>
</feature>
<dbReference type="InterPro" id="IPR013083">
    <property type="entry name" value="Znf_RING/FYVE/PHD"/>
</dbReference>
<evidence type="ECO:0000256" key="20">
    <source>
        <dbReference type="ARBA" id="ARBA00046653"/>
    </source>
</evidence>
<dbReference type="InterPro" id="IPR011011">
    <property type="entry name" value="Znf_FYVE_PHD"/>
</dbReference>
<keyword evidence="22" id="KW-0175">Coiled coil</keyword>
<keyword evidence="10" id="KW-0378">Hydrolase</keyword>
<reference evidence="25 26" key="1">
    <citation type="journal article" date="2023" name="bioRxiv">
        <title>Conserved and derived expression patterns and positive selection on dental genes reveal complex evolutionary context of ever-growing rodent molars.</title>
        <authorList>
            <person name="Calamari Z.T."/>
            <person name="Song A."/>
            <person name="Cohen E."/>
            <person name="Akter M."/>
            <person name="Roy R.D."/>
            <person name="Hallikas O."/>
            <person name="Christensen M.M."/>
            <person name="Li P."/>
            <person name="Marangoni P."/>
            <person name="Jernvall J."/>
            <person name="Klein O.D."/>
        </authorList>
    </citation>
    <scope>NUCLEOTIDE SEQUENCE [LARGE SCALE GENOMIC DNA]</scope>
    <source>
        <strain evidence="25">V071</strain>
    </source>
</reference>
<keyword evidence="8" id="KW-0227">DNA damage</keyword>
<dbReference type="GO" id="GO:0008270">
    <property type="term" value="F:zinc ion binding"/>
    <property type="evidence" value="ECO:0007669"/>
    <property type="project" value="UniProtKB-KW"/>
</dbReference>
<dbReference type="GO" id="GO:0031297">
    <property type="term" value="P:replication fork processing"/>
    <property type="evidence" value="ECO:0007669"/>
    <property type="project" value="TreeGrafter"/>
</dbReference>
<keyword evidence="12" id="KW-0862">Zinc</keyword>
<dbReference type="Proteomes" id="UP001488838">
    <property type="component" value="Unassembled WGS sequence"/>
</dbReference>
<dbReference type="SUPFAM" id="SSF57903">
    <property type="entry name" value="FYVE/PHD zinc finger"/>
    <property type="match status" value="1"/>
</dbReference>
<dbReference type="GO" id="GO:0005524">
    <property type="term" value="F:ATP binding"/>
    <property type="evidence" value="ECO:0007669"/>
    <property type="project" value="UniProtKB-KW"/>
</dbReference>
<evidence type="ECO:0000256" key="9">
    <source>
        <dbReference type="ARBA" id="ARBA00022771"/>
    </source>
</evidence>
<feature type="compositionally biased region" description="Polar residues" evidence="23">
    <location>
        <begin position="330"/>
        <end position="340"/>
    </location>
</feature>
<dbReference type="GO" id="GO:0016787">
    <property type="term" value="F:hydrolase activity"/>
    <property type="evidence" value="ECO:0007669"/>
    <property type="project" value="UniProtKB-KW"/>
</dbReference>
<keyword evidence="26" id="KW-1185">Reference proteome</keyword>
<dbReference type="GO" id="GO:0010468">
    <property type="term" value="P:regulation of gene expression"/>
    <property type="evidence" value="ECO:0007669"/>
    <property type="project" value="UniProtKB-ARBA"/>
</dbReference>
<evidence type="ECO:0000256" key="10">
    <source>
        <dbReference type="ARBA" id="ARBA00022801"/>
    </source>
</evidence>
<accession>A0AAW0J3X8</accession>
<feature type="region of interest" description="Disordered" evidence="23">
    <location>
        <begin position="492"/>
        <end position="511"/>
    </location>
</feature>
<evidence type="ECO:0000313" key="26">
    <source>
        <dbReference type="Proteomes" id="UP001488838"/>
    </source>
</evidence>
<evidence type="ECO:0000256" key="8">
    <source>
        <dbReference type="ARBA" id="ARBA00022763"/>
    </source>
</evidence>
<comment type="subunit">
    <text evidence="20">Interacts with DAXX to form the chromatin remodeling complex ATRX:DAXX. Probably binds EZH2. Binds annexin V in a calcium and phosphatidylcholine/phosphatidylserine-dependent manner. Interacts directly with CBX5 via the PxVxL motif. Interacts with RAD50, MRE11 and NBN; indicative for an association with the MRN complex. Interacts with histone MACROH2A1. Interacts with histone H3 peptides methylated at 'Lys-10' with preferences H3K9me3 &gt; H3K9me2 &gt; H3K9me1. Interacts with histone H3 peptides unmethylated at 'Lys-5' (H3K4me0). Interacts with MECP2, SMC1 and SMC3. Interacts with SETDB1, TRIM28 and ZNF274.</text>
</comment>
<dbReference type="InterPro" id="IPR025766">
    <property type="entry name" value="ADD"/>
</dbReference>
<dbReference type="EMBL" id="JBBHLL010000068">
    <property type="protein sequence ID" value="KAK7820949.1"/>
    <property type="molecule type" value="Genomic_DNA"/>
</dbReference>
<keyword evidence="6" id="KW-0479">Metal-binding</keyword>
<evidence type="ECO:0000256" key="11">
    <source>
        <dbReference type="ARBA" id="ARBA00022806"/>
    </source>
</evidence>
<feature type="domain" description="PHD-type" evidence="24">
    <location>
        <begin position="1"/>
        <end position="92"/>
    </location>
</feature>
<feature type="compositionally biased region" description="Basic residues" evidence="23">
    <location>
        <begin position="886"/>
        <end position="895"/>
    </location>
</feature>
<evidence type="ECO:0000256" key="15">
    <source>
        <dbReference type="ARBA" id="ARBA00023125"/>
    </source>
</evidence>
<feature type="coiled-coil region" evidence="22">
    <location>
        <begin position="76"/>
        <end position="103"/>
    </location>
</feature>
<feature type="region of interest" description="Disordered" evidence="23">
    <location>
        <begin position="269"/>
        <end position="310"/>
    </location>
</feature>
<keyword evidence="16" id="KW-0234">DNA repair</keyword>
<feature type="region of interest" description="Disordered" evidence="23">
    <location>
        <begin position="330"/>
        <end position="364"/>
    </location>
</feature>
<dbReference type="GO" id="GO:0006281">
    <property type="term" value="P:DNA repair"/>
    <property type="evidence" value="ECO:0007669"/>
    <property type="project" value="UniProtKB-KW"/>
</dbReference>
<evidence type="ECO:0000256" key="16">
    <source>
        <dbReference type="ARBA" id="ARBA00023204"/>
    </source>
</evidence>
<dbReference type="GO" id="GO:0006338">
    <property type="term" value="P:chromatin remodeling"/>
    <property type="evidence" value="ECO:0007669"/>
    <property type="project" value="TreeGrafter"/>
</dbReference>
<dbReference type="GO" id="GO:0003678">
    <property type="term" value="F:DNA helicase activity"/>
    <property type="evidence" value="ECO:0007669"/>
    <property type="project" value="UniProtKB-EC"/>
</dbReference>
<dbReference type="GO" id="GO:0005634">
    <property type="term" value="C:nucleus"/>
    <property type="evidence" value="ECO:0007669"/>
    <property type="project" value="UniProtKB-SubCell"/>
</dbReference>
<evidence type="ECO:0000256" key="2">
    <source>
        <dbReference type="ARBA" id="ARBA00004574"/>
    </source>
</evidence>
<evidence type="ECO:0000256" key="3">
    <source>
        <dbReference type="ARBA" id="ARBA00007025"/>
    </source>
</evidence>
<proteinExistence type="inferred from homology"/>
<comment type="similarity">
    <text evidence="3">Belongs to the SNF2/RAD54 helicase family.</text>
</comment>
<evidence type="ECO:0000256" key="21">
    <source>
        <dbReference type="ARBA" id="ARBA00047995"/>
    </source>
</evidence>
<keyword evidence="14" id="KW-0158">Chromosome</keyword>
<comment type="subcellular location">
    <subcellularLocation>
        <location evidence="2">Chromosome</location>
        <location evidence="2">Telomere</location>
    </subcellularLocation>
    <subcellularLocation>
        <location evidence="1">Nucleus</location>
    </subcellularLocation>
</comment>
<dbReference type="EC" id="3.6.4.12" evidence="4"/>
<keyword evidence="14" id="KW-0779">Telomere</keyword>
<feature type="compositionally biased region" description="Basic and acidic residues" evidence="23">
    <location>
        <begin position="774"/>
        <end position="786"/>
    </location>
</feature>
<keyword evidence="15" id="KW-0238">DNA-binding</keyword>
<dbReference type="InterPro" id="IPR052131">
    <property type="entry name" value="ATRX_domain-containing"/>
</dbReference>
<keyword evidence="9" id="KW-0863">Zinc-finger</keyword>
<keyword evidence="17" id="KW-0539">Nucleus</keyword>
<dbReference type="AlphaFoldDB" id="A0AAW0J3X8"/>
<comment type="caution">
    <text evidence="25">The sequence shown here is derived from an EMBL/GenBank/DDBJ whole genome shotgun (WGS) entry which is preliminary data.</text>
</comment>
<dbReference type="PROSITE" id="PS51533">
    <property type="entry name" value="ADD"/>
    <property type="match status" value="1"/>
</dbReference>
<evidence type="ECO:0000256" key="12">
    <source>
        <dbReference type="ARBA" id="ARBA00022833"/>
    </source>
</evidence>
<feature type="region of interest" description="Disordered" evidence="23">
    <location>
        <begin position="878"/>
        <end position="991"/>
    </location>
</feature>
<feature type="region of interest" description="Disordered" evidence="23">
    <location>
        <begin position="709"/>
        <end position="856"/>
    </location>
</feature>
<dbReference type="GO" id="GO:0031490">
    <property type="term" value="F:chromatin DNA binding"/>
    <property type="evidence" value="ECO:0007669"/>
    <property type="project" value="TreeGrafter"/>
</dbReference>
<evidence type="ECO:0000256" key="19">
    <source>
        <dbReference type="ARBA" id="ARBA00043074"/>
    </source>
</evidence>
<dbReference type="Gene3D" id="3.30.40.10">
    <property type="entry name" value="Zinc/RING finger domain, C3HC4 (zinc finger)"/>
    <property type="match status" value="1"/>
</dbReference>
<comment type="catalytic activity">
    <reaction evidence="21">
        <text>ATP + H2O = ADP + phosphate + H(+)</text>
        <dbReference type="Rhea" id="RHEA:13065"/>
        <dbReference type="ChEBI" id="CHEBI:15377"/>
        <dbReference type="ChEBI" id="CHEBI:15378"/>
        <dbReference type="ChEBI" id="CHEBI:30616"/>
        <dbReference type="ChEBI" id="CHEBI:43474"/>
        <dbReference type="ChEBI" id="CHEBI:456216"/>
        <dbReference type="EC" id="3.6.4.12"/>
    </reaction>
</comment>
<evidence type="ECO:0000256" key="13">
    <source>
        <dbReference type="ARBA" id="ARBA00022840"/>
    </source>
</evidence>
<dbReference type="GO" id="GO:0005721">
    <property type="term" value="C:pericentric heterochromatin"/>
    <property type="evidence" value="ECO:0007669"/>
    <property type="project" value="TreeGrafter"/>
</dbReference>
<evidence type="ECO:0000259" key="24">
    <source>
        <dbReference type="PROSITE" id="PS51533"/>
    </source>
</evidence>
<name>A0AAW0J3X8_MYOGA</name>
<evidence type="ECO:0000256" key="1">
    <source>
        <dbReference type="ARBA" id="ARBA00004123"/>
    </source>
</evidence>
<evidence type="ECO:0000256" key="7">
    <source>
        <dbReference type="ARBA" id="ARBA00022741"/>
    </source>
</evidence>
<evidence type="ECO:0000256" key="6">
    <source>
        <dbReference type="ARBA" id="ARBA00022723"/>
    </source>
</evidence>
<feature type="compositionally biased region" description="Polar residues" evidence="23">
    <location>
        <begin position="729"/>
        <end position="740"/>
    </location>
</feature>
<evidence type="ECO:0000313" key="25">
    <source>
        <dbReference type="EMBL" id="KAK7820949.1"/>
    </source>
</evidence>
<dbReference type="PANTHER" id="PTHR46357:SF1">
    <property type="entry name" value="TRANSCRIPTIONAL REGULATOR ATRX"/>
    <property type="match status" value="1"/>
</dbReference>
<evidence type="ECO:0000256" key="23">
    <source>
        <dbReference type="SAM" id="MobiDB-lite"/>
    </source>
</evidence>
<dbReference type="PANTHER" id="PTHR46357">
    <property type="entry name" value="TRANSCRIPTIONAL REGULATOR ATRX"/>
    <property type="match status" value="1"/>
</dbReference>
<protein>
    <recommendedName>
        <fullName evidence="5">Transcriptional regulator ATRX</fullName>
        <ecNumber evidence="4">3.6.4.12</ecNumber>
    </recommendedName>
    <alternativeName>
        <fullName evidence="18">ATP-dependent helicase ATRX</fullName>
    </alternativeName>
    <alternativeName>
        <fullName evidence="19">X-linked nuclear protein</fullName>
    </alternativeName>
</protein>
<feature type="compositionally biased region" description="Basic and acidic residues" evidence="23">
    <location>
        <begin position="269"/>
        <end position="290"/>
    </location>
</feature>
<keyword evidence="7" id="KW-0547">Nucleotide-binding</keyword>
<keyword evidence="13" id="KW-0067">ATP-binding</keyword>
<evidence type="ECO:0000256" key="14">
    <source>
        <dbReference type="ARBA" id="ARBA00022895"/>
    </source>
</evidence>
<evidence type="ECO:0000256" key="17">
    <source>
        <dbReference type="ARBA" id="ARBA00023242"/>
    </source>
</evidence>